<dbReference type="EMBL" id="LJIJ01001283">
    <property type="protein sequence ID" value="ODM92254.1"/>
    <property type="molecule type" value="Genomic_DNA"/>
</dbReference>
<dbReference type="STRING" id="48709.A0A1D2MHE8"/>
<keyword evidence="2" id="KW-1185">Reference proteome</keyword>
<protein>
    <submittedName>
        <fullName evidence="1">Uncharacterized protein</fullName>
    </submittedName>
</protein>
<evidence type="ECO:0000313" key="2">
    <source>
        <dbReference type="Proteomes" id="UP000094527"/>
    </source>
</evidence>
<comment type="caution">
    <text evidence="1">The sequence shown here is derived from an EMBL/GenBank/DDBJ whole genome shotgun (WGS) entry which is preliminary data.</text>
</comment>
<organism evidence="1 2">
    <name type="scientific">Orchesella cincta</name>
    <name type="common">Springtail</name>
    <name type="synonym">Podura cincta</name>
    <dbReference type="NCBI Taxonomy" id="48709"/>
    <lineage>
        <taxon>Eukaryota</taxon>
        <taxon>Metazoa</taxon>
        <taxon>Ecdysozoa</taxon>
        <taxon>Arthropoda</taxon>
        <taxon>Hexapoda</taxon>
        <taxon>Collembola</taxon>
        <taxon>Entomobryomorpha</taxon>
        <taxon>Entomobryoidea</taxon>
        <taxon>Orchesellidae</taxon>
        <taxon>Orchesellinae</taxon>
        <taxon>Orchesella</taxon>
    </lineage>
</organism>
<accession>A0A1D2MHE8</accession>
<name>A0A1D2MHE8_ORCCI</name>
<sequence length="174" mass="19971">MSKLAENQSPTSNNLLQAGNVRLYHGNKNVKRYPGYQTYDERKLKGISEAVEDSFCIWLYTKYDEGLRSFRVRIEFIILEPSFLARLSKVVSSPKISIRGKFKVPQVDGNRYEFSVSDFAVDKLKLTKCTLESFHGSTKMVENSKQLRTAKVFQNLRVNDPDQAAELVLKILEL</sequence>
<dbReference type="AlphaFoldDB" id="A0A1D2MHE8"/>
<dbReference type="Proteomes" id="UP000094527">
    <property type="component" value="Unassembled WGS sequence"/>
</dbReference>
<evidence type="ECO:0000313" key="1">
    <source>
        <dbReference type="EMBL" id="ODM92254.1"/>
    </source>
</evidence>
<gene>
    <name evidence="1" type="ORF">Ocin01_14426</name>
</gene>
<proteinExistence type="predicted"/>
<reference evidence="1 2" key="1">
    <citation type="journal article" date="2016" name="Genome Biol. Evol.">
        <title>Gene Family Evolution Reflects Adaptation to Soil Environmental Stressors in the Genome of the Collembolan Orchesella cincta.</title>
        <authorList>
            <person name="Faddeeva-Vakhrusheva A."/>
            <person name="Derks M.F."/>
            <person name="Anvar S.Y."/>
            <person name="Agamennone V."/>
            <person name="Suring W."/>
            <person name="Smit S."/>
            <person name="van Straalen N.M."/>
            <person name="Roelofs D."/>
        </authorList>
    </citation>
    <scope>NUCLEOTIDE SEQUENCE [LARGE SCALE GENOMIC DNA]</scope>
    <source>
        <tissue evidence="1">Mixed pool</tissue>
    </source>
</reference>